<feature type="domain" description="FAD-dependent oxidoreductase 2 FAD-binding" evidence="5">
    <location>
        <begin position="9"/>
        <end position="250"/>
    </location>
</feature>
<keyword evidence="2" id="KW-0285">Flavoprotein</keyword>
<dbReference type="Gene3D" id="3.90.700.10">
    <property type="entry name" value="Succinate dehydrogenase/fumarate reductase flavoprotein, catalytic domain"/>
    <property type="match status" value="2"/>
</dbReference>
<name>A0A6F8XWM2_9ACTN</name>
<accession>A0A6F8XWM2</accession>
<evidence type="ECO:0000256" key="1">
    <source>
        <dbReference type="ARBA" id="ARBA00001974"/>
    </source>
</evidence>
<dbReference type="SUPFAM" id="SSF56425">
    <property type="entry name" value="Succinate dehydrogenase/fumarate reductase flavoprotein, catalytic domain"/>
    <property type="match status" value="1"/>
</dbReference>
<evidence type="ECO:0000256" key="2">
    <source>
        <dbReference type="ARBA" id="ARBA00022630"/>
    </source>
</evidence>
<dbReference type="InterPro" id="IPR050315">
    <property type="entry name" value="FAD-oxidoreductase_2"/>
</dbReference>
<dbReference type="RefSeq" id="WP_269474528.1">
    <property type="nucleotide sequence ID" value="NZ_AP022870.1"/>
</dbReference>
<dbReference type="AlphaFoldDB" id="A0A6F8XWM2"/>
<comment type="cofactor">
    <cofactor evidence="1">
        <name>FAD</name>
        <dbReference type="ChEBI" id="CHEBI:57692"/>
    </cofactor>
</comment>
<protein>
    <recommendedName>
        <fullName evidence="5">FAD-dependent oxidoreductase 2 FAD-binding domain-containing protein</fullName>
    </recommendedName>
</protein>
<dbReference type="InterPro" id="IPR036188">
    <property type="entry name" value="FAD/NAD-bd_sf"/>
</dbReference>
<dbReference type="Gene3D" id="3.50.50.60">
    <property type="entry name" value="FAD/NAD(P)-binding domain"/>
    <property type="match status" value="2"/>
</dbReference>
<keyword evidence="4" id="KW-0560">Oxidoreductase</keyword>
<reference evidence="6 7" key="2">
    <citation type="submission" date="2020-03" db="EMBL/GenBank/DDBJ databases">
        <authorList>
            <person name="Ichikawa N."/>
            <person name="Kimura A."/>
            <person name="Kitahashi Y."/>
            <person name="Uohara A."/>
        </authorList>
    </citation>
    <scope>NUCLEOTIDE SEQUENCE [LARGE SCALE GENOMIC DNA]</scope>
    <source>
        <strain evidence="6 7">NBRC 107702</strain>
    </source>
</reference>
<organism evidence="6 7">
    <name type="scientific">Phytohabitans flavus</name>
    <dbReference type="NCBI Taxonomy" id="1076124"/>
    <lineage>
        <taxon>Bacteria</taxon>
        <taxon>Bacillati</taxon>
        <taxon>Actinomycetota</taxon>
        <taxon>Actinomycetes</taxon>
        <taxon>Micromonosporales</taxon>
        <taxon>Micromonosporaceae</taxon>
    </lineage>
</organism>
<gene>
    <name evidence="6" type="ORF">Pflav_046460</name>
</gene>
<dbReference type="PANTHER" id="PTHR43400">
    <property type="entry name" value="FUMARATE REDUCTASE"/>
    <property type="match status" value="1"/>
</dbReference>
<dbReference type="InterPro" id="IPR027477">
    <property type="entry name" value="Succ_DH/fumarate_Rdtase_cat_sf"/>
</dbReference>
<dbReference type="GO" id="GO:0008202">
    <property type="term" value="P:steroid metabolic process"/>
    <property type="evidence" value="ECO:0007669"/>
    <property type="project" value="UniProtKB-ARBA"/>
</dbReference>
<dbReference type="InterPro" id="IPR003953">
    <property type="entry name" value="FAD-dep_OxRdtase_2_FAD-bd"/>
</dbReference>
<dbReference type="PANTHER" id="PTHR43400:SF10">
    <property type="entry name" value="3-OXOSTEROID 1-DEHYDROGENASE"/>
    <property type="match status" value="1"/>
</dbReference>
<feature type="domain" description="FAD-dependent oxidoreductase 2 FAD-binding" evidence="5">
    <location>
        <begin position="302"/>
        <end position="456"/>
    </location>
</feature>
<dbReference type="GO" id="GO:0033765">
    <property type="term" value="F:steroid dehydrogenase activity, acting on the CH-CH group of donors"/>
    <property type="evidence" value="ECO:0007669"/>
    <property type="project" value="UniProtKB-ARBA"/>
</dbReference>
<dbReference type="EMBL" id="AP022870">
    <property type="protein sequence ID" value="BCB78236.1"/>
    <property type="molecule type" value="Genomic_DNA"/>
</dbReference>
<proteinExistence type="predicted"/>
<evidence type="ECO:0000256" key="3">
    <source>
        <dbReference type="ARBA" id="ARBA00022827"/>
    </source>
</evidence>
<keyword evidence="7" id="KW-1185">Reference proteome</keyword>
<evidence type="ECO:0000313" key="7">
    <source>
        <dbReference type="Proteomes" id="UP000502508"/>
    </source>
</evidence>
<evidence type="ECO:0000256" key="4">
    <source>
        <dbReference type="ARBA" id="ARBA00023002"/>
    </source>
</evidence>
<keyword evidence="3" id="KW-0274">FAD</keyword>
<dbReference type="Proteomes" id="UP000502508">
    <property type="component" value="Chromosome"/>
</dbReference>
<evidence type="ECO:0000313" key="6">
    <source>
        <dbReference type="EMBL" id="BCB78236.1"/>
    </source>
</evidence>
<sequence length="500" mass="51876">MAAPTRATDVLVIGGGGSGLAAAVSAAQHGARVLLAEKQPRLGGSTALSVGSITAAGTRLQARAGVQDSVPDFVEDMVAFKPALLTGDAPALRELLARESAATVAWLESLGVALVGPYPEAPHRVSRMHNVVPSSRAYIARLADAARRHKVEVLLSTEVAELVRDASGAVTGAVLRTPTGDVTVEARHGVVLASGDFSGNPKMRHEHLSPAAAAAHPINPYANGDGHRLAAEVGAAWRRMDVTFGPQLRFAPPQRPGLVSRLPTWRWLCKAEAFLVQRLPASALRPFVKSLLITHTSPAATLFAHGAILVNNAGERFCDEKESVAPLSSQDGGRGYIVFDAGIAAAFNRPPNAISTAPGIAFAYFDDYRRGRPDLVFQADTATELAERIGVDPAALAESVRQGALGTPLVAMGPVHSMLTVTEGGLAVDDELRVLDTSDVPIPGLYAVGGVGQGGMLLLGHGHHIAWAMTSGRLAGRALARANAGGDGRASGGRAGRHAT</sequence>
<dbReference type="Pfam" id="PF00890">
    <property type="entry name" value="FAD_binding_2"/>
    <property type="match status" value="2"/>
</dbReference>
<reference evidence="6 7" key="1">
    <citation type="submission" date="2020-03" db="EMBL/GenBank/DDBJ databases">
        <title>Whole genome shotgun sequence of Phytohabitans flavus NBRC 107702.</title>
        <authorList>
            <person name="Komaki H."/>
            <person name="Tamura T."/>
        </authorList>
    </citation>
    <scope>NUCLEOTIDE SEQUENCE [LARGE SCALE GENOMIC DNA]</scope>
    <source>
        <strain evidence="6 7">NBRC 107702</strain>
    </source>
</reference>
<dbReference type="SUPFAM" id="SSF51905">
    <property type="entry name" value="FAD/NAD(P)-binding domain"/>
    <property type="match status" value="1"/>
</dbReference>
<dbReference type="KEGG" id="pfla:Pflav_046460"/>
<evidence type="ECO:0000259" key="5">
    <source>
        <dbReference type="Pfam" id="PF00890"/>
    </source>
</evidence>